<name>A0AA96JAK5_9FLAO</name>
<evidence type="ECO:0000313" key="3">
    <source>
        <dbReference type="Proteomes" id="UP001304515"/>
    </source>
</evidence>
<keyword evidence="3" id="KW-1185">Reference proteome</keyword>
<dbReference type="EMBL" id="CP134890">
    <property type="protein sequence ID" value="WNM21644.1"/>
    <property type="molecule type" value="Genomic_DNA"/>
</dbReference>
<dbReference type="SUPFAM" id="SSF53756">
    <property type="entry name" value="UDP-Glycosyltransferase/glycogen phosphorylase"/>
    <property type="match status" value="1"/>
</dbReference>
<sequence>MKFLIIEQDLRVSGTSQGIISRSFLSKLRMAYPNAKIDVVYLKSISSDDQLDLLPVDSIESHVLDLKIPFFTKIINKFYWRIFGVSLAIGHVNNVYKKYISKINYQNYDHIFIRSAGLAHETILGAKDLPILKKAIVNFHDPYPLFWYVGSNKELTKLEMYQMKSMFSIVNQAKTCMSSAHYMSYDLEFLYGTRKKFYTLPHQYSEEVFDLSDTKNSYQKSKKMMISYHGAIQFGRDIEILLDAYVELLEKNPLLKDSTEFVLRMKGINMKRLENKYKEIPNIILLETLNFSNSCYEQKHIADINIILENGPLYCNILVGKAPFLAELKKPILSLSPERSELRNIIVDDRFIANSNDKNDIKIKLENLILNRLESEESVFPFGDYFSNENFVKSLNEILSN</sequence>
<evidence type="ECO:0000313" key="1">
    <source>
        <dbReference type="EMBL" id="WNM20254.1"/>
    </source>
</evidence>
<dbReference type="Proteomes" id="UP001304515">
    <property type="component" value="Chromosome"/>
</dbReference>
<accession>A0AA96JAK5</accession>
<dbReference type="RefSeq" id="WP_313325544.1">
    <property type="nucleotide sequence ID" value="NZ_CP134878.1"/>
</dbReference>
<gene>
    <name evidence="2" type="ORF">RN605_13290</name>
    <name evidence="1" type="ORF">RN608_06120</name>
</gene>
<protein>
    <submittedName>
        <fullName evidence="2">Uncharacterized protein</fullName>
    </submittedName>
</protein>
<dbReference type="EMBL" id="CP134878">
    <property type="protein sequence ID" value="WNM20254.1"/>
    <property type="molecule type" value="Genomic_DNA"/>
</dbReference>
<organism evidence="2 3">
    <name type="scientific">Flavobacterium capsici</name>
    <dbReference type="NCBI Taxonomy" id="3075618"/>
    <lineage>
        <taxon>Bacteria</taxon>
        <taxon>Pseudomonadati</taxon>
        <taxon>Bacteroidota</taxon>
        <taxon>Flavobacteriia</taxon>
        <taxon>Flavobacteriales</taxon>
        <taxon>Flavobacteriaceae</taxon>
        <taxon>Flavobacterium</taxon>
    </lineage>
</organism>
<dbReference type="AlphaFoldDB" id="A0AA96JAK5"/>
<reference evidence="2 3" key="1">
    <citation type="submission" date="2023-09" db="EMBL/GenBank/DDBJ databases">
        <title>Flavobacterium sp. a novel bacteria isolate from Pepper rhizosphere.</title>
        <authorList>
            <person name="Peng Y."/>
            <person name="Lee J."/>
        </authorList>
    </citation>
    <scope>NUCLEOTIDE SEQUENCE [LARGE SCALE GENOMIC DNA]</scope>
    <source>
        <strain evidence="1">PMR2A8</strain>
        <strain evidence="2 3">PMTSA4</strain>
    </source>
</reference>
<evidence type="ECO:0000313" key="2">
    <source>
        <dbReference type="EMBL" id="WNM21644.1"/>
    </source>
</evidence>
<dbReference type="KEGG" id="fcj:RN605_13290"/>
<accession>A0AA96EXC1</accession>
<proteinExistence type="predicted"/>